<feature type="region of interest" description="Disordered" evidence="1">
    <location>
        <begin position="67"/>
        <end position="86"/>
    </location>
</feature>
<organism evidence="3 4">
    <name type="scientific">Guyanagaster necrorhizus</name>
    <dbReference type="NCBI Taxonomy" id="856835"/>
    <lineage>
        <taxon>Eukaryota</taxon>
        <taxon>Fungi</taxon>
        <taxon>Dikarya</taxon>
        <taxon>Basidiomycota</taxon>
        <taxon>Agaricomycotina</taxon>
        <taxon>Agaricomycetes</taxon>
        <taxon>Agaricomycetidae</taxon>
        <taxon>Agaricales</taxon>
        <taxon>Marasmiineae</taxon>
        <taxon>Physalacriaceae</taxon>
        <taxon>Guyanagaster</taxon>
    </lineage>
</organism>
<dbReference type="SUPFAM" id="SSF56112">
    <property type="entry name" value="Protein kinase-like (PK-like)"/>
    <property type="match status" value="1"/>
</dbReference>
<dbReference type="PANTHER" id="PTHR21310:SF39">
    <property type="entry name" value="AMINOGLYCOSIDE PHOSPHOTRANSFERASE DOMAIN-CONTAINING PROTEIN"/>
    <property type="match status" value="1"/>
</dbReference>
<evidence type="ECO:0000256" key="1">
    <source>
        <dbReference type="SAM" id="MobiDB-lite"/>
    </source>
</evidence>
<keyword evidence="4" id="KW-1185">Reference proteome</keyword>
<dbReference type="Pfam" id="PF01636">
    <property type="entry name" value="APH"/>
    <property type="match status" value="1"/>
</dbReference>
<dbReference type="GeneID" id="66099898"/>
<dbReference type="AlphaFoldDB" id="A0A9P7VLE5"/>
<evidence type="ECO:0000313" key="4">
    <source>
        <dbReference type="Proteomes" id="UP000812287"/>
    </source>
</evidence>
<dbReference type="Proteomes" id="UP000812287">
    <property type="component" value="Unassembled WGS sequence"/>
</dbReference>
<dbReference type="RefSeq" id="XP_043036272.1">
    <property type="nucleotide sequence ID" value="XM_043177611.1"/>
</dbReference>
<dbReference type="OrthoDB" id="4177236at2759"/>
<dbReference type="EMBL" id="MU250549">
    <property type="protein sequence ID" value="KAG7442772.1"/>
    <property type="molecule type" value="Genomic_DNA"/>
</dbReference>
<dbReference type="InterPro" id="IPR011009">
    <property type="entry name" value="Kinase-like_dom_sf"/>
</dbReference>
<evidence type="ECO:0000313" key="3">
    <source>
        <dbReference type="EMBL" id="KAG7442772.1"/>
    </source>
</evidence>
<comment type="caution">
    <text evidence="3">The sequence shown here is derived from an EMBL/GenBank/DDBJ whole genome shotgun (WGS) entry which is preliminary data.</text>
</comment>
<proteinExistence type="predicted"/>
<dbReference type="PANTHER" id="PTHR21310">
    <property type="entry name" value="AMINOGLYCOSIDE PHOSPHOTRANSFERASE-RELATED-RELATED"/>
    <property type="match status" value="1"/>
</dbReference>
<accession>A0A9P7VLE5</accession>
<dbReference type="Gene3D" id="3.90.1200.10">
    <property type="match status" value="1"/>
</dbReference>
<protein>
    <recommendedName>
        <fullName evidence="2">Aminoglycoside phosphotransferase domain-containing protein</fullName>
    </recommendedName>
</protein>
<reference evidence="3" key="1">
    <citation type="submission" date="2020-11" db="EMBL/GenBank/DDBJ databases">
        <title>Adaptations for nitrogen fixation in a non-lichenized fungal sporocarp promotes dispersal by wood-feeding termites.</title>
        <authorList>
            <consortium name="DOE Joint Genome Institute"/>
            <person name="Koch R.A."/>
            <person name="Yoon G."/>
            <person name="Arayal U."/>
            <person name="Lail K."/>
            <person name="Amirebrahimi M."/>
            <person name="Labutti K."/>
            <person name="Lipzen A."/>
            <person name="Riley R."/>
            <person name="Barry K."/>
            <person name="Henrissat B."/>
            <person name="Grigoriev I.V."/>
            <person name="Herr J.R."/>
            <person name="Aime M.C."/>
        </authorList>
    </citation>
    <scope>NUCLEOTIDE SEQUENCE</scope>
    <source>
        <strain evidence="3">MCA 3950</strain>
    </source>
</reference>
<gene>
    <name evidence="3" type="ORF">BT62DRAFT_1010105</name>
</gene>
<evidence type="ECO:0000259" key="2">
    <source>
        <dbReference type="Pfam" id="PF01636"/>
    </source>
</evidence>
<dbReference type="InterPro" id="IPR051678">
    <property type="entry name" value="AGP_Transferase"/>
</dbReference>
<feature type="domain" description="Aminoglycoside phosphotransferase" evidence="2">
    <location>
        <begin position="207"/>
        <end position="293"/>
    </location>
</feature>
<dbReference type="InterPro" id="IPR002575">
    <property type="entry name" value="Aminoglycoside_PTrfase"/>
</dbReference>
<name>A0A9P7VLE5_9AGAR</name>
<sequence>MATLQDAVQSLTLHSSEKHHGVSMSSYDFFDDSSSHISRRPETFPSSIDLLTDDQVKALIDAALDAHHRMENRPRRRREESQSSRTVLDDIRRLTVDIHPRSKRAAHSSHAQERIIAGPLFDMACDGWTIDGDEMETAWPKMSWWNHPTSQARSIPLVKLWLAADIISPKPGRGPFESYSAMADWFDHRRYSLLVDLHMNYGSFEPHLYPMFDISHPLVLCHMDLNMRNIIVDKRGDVWIVDWGMAGAFPPWFEYTNMVLFARAAIKERRLPKSWSLFAPFIAGYYQWYEAEYLRRLEYAFCRSWLDHPKGYFERLRLDITYRRVH</sequence>